<organism evidence="2 3">
    <name type="scientific">Triparma retinervis</name>
    <dbReference type="NCBI Taxonomy" id="2557542"/>
    <lineage>
        <taxon>Eukaryota</taxon>
        <taxon>Sar</taxon>
        <taxon>Stramenopiles</taxon>
        <taxon>Ochrophyta</taxon>
        <taxon>Bolidophyceae</taxon>
        <taxon>Parmales</taxon>
        <taxon>Triparmaceae</taxon>
        <taxon>Triparma</taxon>
    </lineage>
</organism>
<dbReference type="Proteomes" id="UP001165082">
    <property type="component" value="Unassembled WGS sequence"/>
</dbReference>
<feature type="compositionally biased region" description="Polar residues" evidence="1">
    <location>
        <begin position="1"/>
        <end position="20"/>
    </location>
</feature>
<name>A0A9W7F6A9_9STRA</name>
<sequence>MKITSRGRTSALNSTPASLSTKTTRRDKDKETTKKHIKPERVGVKSKTKSQFTAHRNLSTAKTVSKTLPDLHLVVSGLEKHRKDDKYRVVYLDALELICKTNLFKRFWISYNRKDVKASLESLLAGFITQQVETETSLILLSYVNPHRHLEASKVALSTSDPNVISAALRLGLPNAVRERLLTDNYENEQVRQSIFTTWK</sequence>
<evidence type="ECO:0000313" key="2">
    <source>
        <dbReference type="EMBL" id="GMI05005.1"/>
    </source>
</evidence>
<feature type="non-terminal residue" evidence="2">
    <location>
        <position position="1"/>
    </location>
</feature>
<feature type="region of interest" description="Disordered" evidence="1">
    <location>
        <begin position="1"/>
        <end position="36"/>
    </location>
</feature>
<accession>A0A9W7F6A9</accession>
<dbReference type="OrthoDB" id="10541239at2759"/>
<feature type="compositionally biased region" description="Basic and acidic residues" evidence="1">
    <location>
        <begin position="24"/>
        <end position="36"/>
    </location>
</feature>
<keyword evidence="3" id="KW-1185">Reference proteome</keyword>
<protein>
    <submittedName>
        <fullName evidence="2">Uncharacterized protein</fullName>
    </submittedName>
</protein>
<evidence type="ECO:0000313" key="3">
    <source>
        <dbReference type="Proteomes" id="UP001165082"/>
    </source>
</evidence>
<proteinExistence type="predicted"/>
<dbReference type="EMBL" id="BRXZ01000097">
    <property type="protein sequence ID" value="GMI05005.1"/>
    <property type="molecule type" value="Genomic_DNA"/>
</dbReference>
<dbReference type="AlphaFoldDB" id="A0A9W7F6A9"/>
<comment type="caution">
    <text evidence="2">The sequence shown here is derived from an EMBL/GenBank/DDBJ whole genome shotgun (WGS) entry which is preliminary data.</text>
</comment>
<evidence type="ECO:0000256" key="1">
    <source>
        <dbReference type="SAM" id="MobiDB-lite"/>
    </source>
</evidence>
<reference evidence="2" key="1">
    <citation type="submission" date="2022-07" db="EMBL/GenBank/DDBJ databases">
        <title>Genome analysis of Parmales, a sister group of diatoms, reveals the evolutionary specialization of diatoms from phago-mixotrophs to photoautotrophs.</title>
        <authorList>
            <person name="Ban H."/>
            <person name="Sato S."/>
            <person name="Yoshikawa S."/>
            <person name="Kazumasa Y."/>
            <person name="Nakamura Y."/>
            <person name="Ichinomiya M."/>
            <person name="Saitoh K."/>
            <person name="Sato N."/>
            <person name="Blanc-Mathieu R."/>
            <person name="Endo H."/>
            <person name="Kuwata A."/>
            <person name="Ogata H."/>
        </authorList>
    </citation>
    <scope>NUCLEOTIDE SEQUENCE</scope>
</reference>
<gene>
    <name evidence="2" type="ORF">TrRE_jg518</name>
</gene>